<sequence>MRFASRRGVCLPNPESRISNPGSHAVTATIQSRAAALILDAFLDYNARFSDITRRAKRRFERRDWKYVRVDAHARIDLYDVCLKETLGRLELLLEERVRSRQIWASMRGEFEALIGPMLDRELPKTFFNSLSRRYFHTSGVAADIEFVALDQEPTAGIEDAVDLHRYSAADGLDAVCERILADYPFANGYADIGGCVKAIARTLGQRMRARGGDRPHTIELIRTAFFRERRAYLVGRAVARSGITPLVIALVSAEDGVRADAVITEVDQVSLLFSYTRSYFHVDLPTIADNVVFLGGLLPHKPVEEIYTVLGRAKQGKTERYRHLFRHLEAHPEERLVRADGERGMVMAVFTPKAYPLVFKVIRDRFAYPKDIARRQVEEKYRLVFRYDRIGRLVDAQEYRHLRFPRRQFEESMLEELLGECAETVVLVGEEVLVRHCYVERRLRPLNLFVREADDEAAVRAMLDYGQSIKDLARSNIFPGDLLLKNFGLTRGGRAIFYDYDELCLLDTCCFRHLPEARDEDETRPLEEWLTVREGDVFPEMFPRFLGVPARLREALIARHGEIFDAEWWREVQQGLARGDYSDIPPYPQSVRLHARET</sequence>
<dbReference type="GO" id="GO:0005737">
    <property type="term" value="C:cytoplasm"/>
    <property type="evidence" value="ECO:0007669"/>
    <property type="project" value="UniProtKB-SubCell"/>
</dbReference>
<dbReference type="PANTHER" id="PTHR39559">
    <property type="match status" value="1"/>
</dbReference>
<dbReference type="GO" id="GO:0006097">
    <property type="term" value="P:glyoxylate cycle"/>
    <property type="evidence" value="ECO:0007669"/>
    <property type="project" value="UniProtKB-UniRule"/>
</dbReference>
<evidence type="ECO:0000256" key="5">
    <source>
        <dbReference type="ARBA" id="ARBA00022679"/>
    </source>
</evidence>
<dbReference type="AlphaFoldDB" id="A0A1I4XUL6"/>
<dbReference type="InterPro" id="IPR046854">
    <property type="entry name" value="AceK_regulatory"/>
</dbReference>
<dbReference type="InterPro" id="IPR010452">
    <property type="entry name" value="Isocitrate_DH_AceK"/>
</dbReference>
<dbReference type="EC" id="2.7.11.5" evidence="11"/>
<feature type="binding site" evidence="11">
    <location>
        <begin position="340"/>
        <end position="346"/>
    </location>
    <ligand>
        <name>ATP</name>
        <dbReference type="ChEBI" id="CHEBI:30616"/>
    </ligand>
</feature>
<evidence type="ECO:0000256" key="11">
    <source>
        <dbReference type="HAMAP-Rule" id="MF_00747"/>
    </source>
</evidence>
<dbReference type="EC" id="3.1.3.-" evidence="11"/>
<dbReference type="NCBIfam" id="NF002804">
    <property type="entry name" value="PRK02946.1"/>
    <property type="match status" value="1"/>
</dbReference>
<dbReference type="GO" id="GO:0005524">
    <property type="term" value="F:ATP binding"/>
    <property type="evidence" value="ECO:0007669"/>
    <property type="project" value="UniProtKB-UniRule"/>
</dbReference>
<dbReference type="PANTHER" id="PTHR39559:SF1">
    <property type="entry name" value="ISOCITRATE DEHYDROGENASE KINASE_PHOSPHATASE"/>
    <property type="match status" value="1"/>
</dbReference>
<dbReference type="GO" id="GO:0006099">
    <property type="term" value="P:tricarboxylic acid cycle"/>
    <property type="evidence" value="ECO:0007669"/>
    <property type="project" value="UniProtKB-UniRule"/>
</dbReference>
<protein>
    <recommendedName>
        <fullName evidence="11">Isocitrate dehydrogenase kinase/phosphatase</fullName>
        <shortName evidence="11">IDH kinase/phosphatase</shortName>
        <shortName evidence="11">IDHK/P</shortName>
        <ecNumber evidence="11">2.7.11.5</ecNumber>
        <ecNumber evidence="11">3.1.3.-</ecNumber>
    </recommendedName>
</protein>
<keyword evidence="15" id="KW-1185">Reference proteome</keyword>
<dbReference type="InterPro" id="IPR046855">
    <property type="entry name" value="AceK_kinase"/>
</dbReference>
<evidence type="ECO:0000256" key="4">
    <source>
        <dbReference type="ARBA" id="ARBA00022532"/>
    </source>
</evidence>
<gene>
    <name evidence="11" type="primary">aceK</name>
    <name evidence="14" type="ORF">SAMN05216289_11259</name>
</gene>
<evidence type="ECO:0000259" key="12">
    <source>
        <dbReference type="Pfam" id="PF06315"/>
    </source>
</evidence>
<feature type="domain" description="Isocitrate dehydrogenase kinase/phosphatase (AceK) regulatory" evidence="13">
    <location>
        <begin position="35"/>
        <end position="330"/>
    </location>
</feature>
<evidence type="ECO:0000313" key="15">
    <source>
        <dbReference type="Proteomes" id="UP000198575"/>
    </source>
</evidence>
<dbReference type="PIRSF" id="PIRSF000719">
    <property type="entry name" value="AceK"/>
    <property type="match status" value="1"/>
</dbReference>
<keyword evidence="3 11" id="KW-0723">Serine/threonine-protein kinase</keyword>
<dbReference type="Pfam" id="PF20423">
    <property type="entry name" value="AceK_regulatory"/>
    <property type="match status" value="1"/>
</dbReference>
<keyword evidence="1 11" id="KW-0329">Glyoxylate bypass</keyword>
<evidence type="ECO:0000256" key="10">
    <source>
        <dbReference type="ARBA" id="ARBA00022912"/>
    </source>
</evidence>
<evidence type="ECO:0000256" key="1">
    <source>
        <dbReference type="ARBA" id="ARBA00022435"/>
    </source>
</evidence>
<proteinExistence type="inferred from homology"/>
<dbReference type="EMBL" id="FOVF01000012">
    <property type="protein sequence ID" value="SFN29588.1"/>
    <property type="molecule type" value="Genomic_DNA"/>
</dbReference>
<keyword evidence="9 11" id="KW-0067">ATP-binding</keyword>
<dbReference type="GO" id="GO:0004721">
    <property type="term" value="F:phosphoprotein phosphatase activity"/>
    <property type="evidence" value="ECO:0007669"/>
    <property type="project" value="UniProtKB-KW"/>
</dbReference>
<dbReference type="RefSeq" id="WP_092407582.1">
    <property type="nucleotide sequence ID" value="NZ_FOVF01000012.1"/>
</dbReference>
<dbReference type="Proteomes" id="UP000198575">
    <property type="component" value="Unassembled WGS sequence"/>
</dbReference>
<comment type="catalytic activity">
    <reaction evidence="11">
        <text>L-seryl-[isocitrate dehydrogenase] + ATP = O-phospho-L-seryl-[isocitrate dehydrogenase] + ADP + H(+)</text>
        <dbReference type="Rhea" id="RHEA:43540"/>
        <dbReference type="Rhea" id="RHEA-COMP:10605"/>
        <dbReference type="Rhea" id="RHEA-COMP:10606"/>
        <dbReference type="ChEBI" id="CHEBI:15378"/>
        <dbReference type="ChEBI" id="CHEBI:29999"/>
        <dbReference type="ChEBI" id="CHEBI:30616"/>
        <dbReference type="ChEBI" id="CHEBI:83421"/>
        <dbReference type="ChEBI" id="CHEBI:456216"/>
        <dbReference type="EC" id="2.7.11.5"/>
    </reaction>
</comment>
<comment type="subcellular location">
    <subcellularLocation>
        <location evidence="11">Cytoplasm</location>
    </subcellularLocation>
</comment>
<dbReference type="HAMAP" id="MF_00747">
    <property type="entry name" value="AceK"/>
    <property type="match status" value="1"/>
</dbReference>
<dbReference type="GO" id="GO:0016208">
    <property type="term" value="F:AMP binding"/>
    <property type="evidence" value="ECO:0007669"/>
    <property type="project" value="TreeGrafter"/>
</dbReference>
<evidence type="ECO:0000259" key="13">
    <source>
        <dbReference type="Pfam" id="PF20423"/>
    </source>
</evidence>
<feature type="domain" description="Isocitrate dehydrogenase kinase/phosphatase (AceK) kinase" evidence="12">
    <location>
        <begin position="335"/>
        <end position="590"/>
    </location>
</feature>
<evidence type="ECO:0000313" key="14">
    <source>
        <dbReference type="EMBL" id="SFN29588.1"/>
    </source>
</evidence>
<keyword evidence="7 11" id="KW-0418">Kinase</keyword>
<accession>A0A1I4XUL6</accession>
<evidence type="ECO:0000256" key="2">
    <source>
        <dbReference type="ARBA" id="ARBA00022490"/>
    </source>
</evidence>
<evidence type="ECO:0000256" key="7">
    <source>
        <dbReference type="ARBA" id="ARBA00022777"/>
    </source>
</evidence>
<dbReference type="OrthoDB" id="5287793at2"/>
<evidence type="ECO:0000256" key="8">
    <source>
        <dbReference type="ARBA" id="ARBA00022801"/>
    </source>
</evidence>
<keyword evidence="4 11" id="KW-0816">Tricarboxylic acid cycle</keyword>
<reference evidence="14 15" key="1">
    <citation type="submission" date="2016-10" db="EMBL/GenBank/DDBJ databases">
        <authorList>
            <person name="de Groot N.N."/>
        </authorList>
    </citation>
    <scope>NUCLEOTIDE SEQUENCE [LARGE SCALE GENOMIC DNA]</scope>
    <source>
        <strain evidence="14 15">CGMCC 1.7659</strain>
    </source>
</reference>
<evidence type="ECO:0000256" key="3">
    <source>
        <dbReference type="ARBA" id="ARBA00022527"/>
    </source>
</evidence>
<dbReference type="Pfam" id="PF06315">
    <property type="entry name" value="AceK_kinase"/>
    <property type="match status" value="1"/>
</dbReference>
<dbReference type="GO" id="GO:0004674">
    <property type="term" value="F:protein serine/threonine kinase activity"/>
    <property type="evidence" value="ECO:0007669"/>
    <property type="project" value="UniProtKB-KW"/>
</dbReference>
<keyword evidence="2 11" id="KW-0963">Cytoplasm</keyword>
<comment type="function">
    <text evidence="11">Bifunctional enzyme which can phosphorylate or dephosphorylate isocitrate dehydrogenase (IDH) on a specific serine residue. This is a regulatory mechanism which enables bacteria to bypass the Krebs cycle via the glyoxylate shunt in response to the source of carbon. When bacteria are grown on glucose, IDH is fully active and unphosphorylated, but when grown on acetate or ethanol, the activity of IDH declines drastically concomitant with its phosphorylation.</text>
</comment>
<feature type="active site" evidence="11">
    <location>
        <position position="396"/>
    </location>
</feature>
<dbReference type="GO" id="GO:0008772">
    <property type="term" value="F:[isocitrate dehydrogenase (NADP+)] kinase activity"/>
    <property type="evidence" value="ECO:0007669"/>
    <property type="project" value="UniProtKB-UniRule"/>
</dbReference>
<keyword evidence="5 11" id="KW-0808">Transferase</keyword>
<evidence type="ECO:0000256" key="9">
    <source>
        <dbReference type="ARBA" id="ARBA00022840"/>
    </source>
</evidence>
<dbReference type="GO" id="GO:0006006">
    <property type="term" value="P:glucose metabolic process"/>
    <property type="evidence" value="ECO:0007669"/>
    <property type="project" value="InterPro"/>
</dbReference>
<name>A0A1I4XUL6_9GAMM</name>
<comment type="similarity">
    <text evidence="11">Belongs to the AceK family.</text>
</comment>
<keyword evidence="10 11" id="KW-0904">Protein phosphatase</keyword>
<evidence type="ECO:0000256" key="6">
    <source>
        <dbReference type="ARBA" id="ARBA00022741"/>
    </source>
</evidence>
<organism evidence="14 15">
    <name type="scientific">Dokdonella immobilis</name>
    <dbReference type="NCBI Taxonomy" id="578942"/>
    <lineage>
        <taxon>Bacteria</taxon>
        <taxon>Pseudomonadati</taxon>
        <taxon>Pseudomonadota</taxon>
        <taxon>Gammaproteobacteria</taxon>
        <taxon>Lysobacterales</taxon>
        <taxon>Rhodanobacteraceae</taxon>
        <taxon>Dokdonella</taxon>
    </lineage>
</organism>
<keyword evidence="6 11" id="KW-0547">Nucleotide-binding</keyword>
<feature type="binding site" evidence="11">
    <location>
        <position position="361"/>
    </location>
    <ligand>
        <name>ATP</name>
        <dbReference type="ChEBI" id="CHEBI:30616"/>
    </ligand>
</feature>
<dbReference type="STRING" id="578942.SAMN05216289_11259"/>
<keyword evidence="8 11" id="KW-0378">Hydrolase</keyword>